<protein>
    <submittedName>
        <fullName evidence="2">Uncharacterized protein</fullName>
    </submittedName>
</protein>
<sequence>MIPENTTAFLKRIMVSSFDQNKKKMKFLPKTVNSCCFCFDLKYGFLTWAIITVVLQLTAIFALLYIDYLPIEQSEILDELKCMLPLIGYIIAYGVLIVIAVIGIIQERSILIYPCLVIMTMDCILATIMYTTLAIAVSWMYFVIFVSGSPAVIYVFICILSLYKQIKRSEENNPQSKNNGMNLV</sequence>
<accession>A0A8K0C4W0</accession>
<dbReference type="OrthoDB" id="6746335at2759"/>
<gene>
    <name evidence="2" type="ORF">ILUMI_27149</name>
</gene>
<evidence type="ECO:0000313" key="2">
    <source>
        <dbReference type="EMBL" id="KAF2879019.1"/>
    </source>
</evidence>
<name>A0A8K0C4W0_IGNLU</name>
<dbReference type="AlphaFoldDB" id="A0A8K0C4W0"/>
<keyword evidence="3" id="KW-1185">Reference proteome</keyword>
<dbReference type="Proteomes" id="UP000801492">
    <property type="component" value="Unassembled WGS sequence"/>
</dbReference>
<comment type="caution">
    <text evidence="2">The sequence shown here is derived from an EMBL/GenBank/DDBJ whole genome shotgun (WGS) entry which is preliminary data.</text>
</comment>
<keyword evidence="1" id="KW-1133">Transmembrane helix</keyword>
<reference evidence="2" key="1">
    <citation type="submission" date="2019-08" db="EMBL/GenBank/DDBJ databases">
        <title>The genome of the North American firefly Photinus pyralis.</title>
        <authorList>
            <consortium name="Photinus pyralis genome working group"/>
            <person name="Fallon T.R."/>
            <person name="Sander Lower S.E."/>
            <person name="Weng J.-K."/>
        </authorList>
    </citation>
    <scope>NUCLEOTIDE SEQUENCE</scope>
    <source>
        <strain evidence="2">TRF0915ILg1</strain>
        <tissue evidence="2">Whole body</tissue>
    </source>
</reference>
<organism evidence="2 3">
    <name type="scientific">Ignelater luminosus</name>
    <name type="common">Cucubano</name>
    <name type="synonym">Pyrophorus luminosus</name>
    <dbReference type="NCBI Taxonomy" id="2038154"/>
    <lineage>
        <taxon>Eukaryota</taxon>
        <taxon>Metazoa</taxon>
        <taxon>Ecdysozoa</taxon>
        <taxon>Arthropoda</taxon>
        <taxon>Hexapoda</taxon>
        <taxon>Insecta</taxon>
        <taxon>Pterygota</taxon>
        <taxon>Neoptera</taxon>
        <taxon>Endopterygota</taxon>
        <taxon>Coleoptera</taxon>
        <taxon>Polyphaga</taxon>
        <taxon>Elateriformia</taxon>
        <taxon>Elateroidea</taxon>
        <taxon>Elateridae</taxon>
        <taxon>Agrypninae</taxon>
        <taxon>Pyrophorini</taxon>
        <taxon>Ignelater</taxon>
    </lineage>
</organism>
<feature type="transmembrane region" description="Helical" evidence="1">
    <location>
        <begin position="139"/>
        <end position="163"/>
    </location>
</feature>
<keyword evidence="1" id="KW-0812">Transmembrane</keyword>
<evidence type="ECO:0000313" key="3">
    <source>
        <dbReference type="Proteomes" id="UP000801492"/>
    </source>
</evidence>
<feature type="transmembrane region" description="Helical" evidence="1">
    <location>
        <begin position="112"/>
        <end position="133"/>
    </location>
</feature>
<evidence type="ECO:0000256" key="1">
    <source>
        <dbReference type="SAM" id="Phobius"/>
    </source>
</evidence>
<feature type="transmembrane region" description="Helical" evidence="1">
    <location>
        <begin position="45"/>
        <end position="66"/>
    </location>
</feature>
<feature type="transmembrane region" description="Helical" evidence="1">
    <location>
        <begin position="86"/>
        <end position="105"/>
    </location>
</feature>
<keyword evidence="1" id="KW-0472">Membrane</keyword>
<dbReference type="EMBL" id="VTPC01091237">
    <property type="protein sequence ID" value="KAF2879019.1"/>
    <property type="molecule type" value="Genomic_DNA"/>
</dbReference>
<proteinExistence type="predicted"/>